<dbReference type="RefSeq" id="XP_025360656.1">
    <property type="nucleotide sequence ID" value="XM_025509689.1"/>
</dbReference>
<sequence length="127" mass="13356">MPLRAGLSETTTTSDRLRLLGSPFASCLSLCDCDCRREIASSSVDGSATRSAAASSEPLSPLDESRSLTLSTGPSLDRAENRSEDATTVTSDDIDWSDLAETFAGAACLAEQPRSIRGAWLRVPSSA</sequence>
<evidence type="ECO:0000313" key="2">
    <source>
        <dbReference type="EMBL" id="PWN26044.1"/>
    </source>
</evidence>
<proteinExistence type="predicted"/>
<name>A0A316UM63_9BASI</name>
<dbReference type="EMBL" id="KZ819673">
    <property type="protein sequence ID" value="PWN26044.1"/>
    <property type="molecule type" value="Genomic_DNA"/>
</dbReference>
<evidence type="ECO:0000256" key="1">
    <source>
        <dbReference type="SAM" id="MobiDB-lite"/>
    </source>
</evidence>
<keyword evidence="3" id="KW-1185">Reference proteome</keyword>
<protein>
    <submittedName>
        <fullName evidence="2">Uncharacterized protein</fullName>
    </submittedName>
</protein>
<feature type="compositionally biased region" description="Polar residues" evidence="1">
    <location>
        <begin position="41"/>
        <end position="50"/>
    </location>
</feature>
<accession>A0A316UM63</accession>
<gene>
    <name evidence="2" type="ORF">BDZ90DRAFT_57201</name>
</gene>
<dbReference type="AlphaFoldDB" id="A0A316UM63"/>
<dbReference type="GeneID" id="37031512"/>
<organism evidence="2 3">
    <name type="scientific">Jaminaea rosea</name>
    <dbReference type="NCBI Taxonomy" id="1569628"/>
    <lineage>
        <taxon>Eukaryota</taxon>
        <taxon>Fungi</taxon>
        <taxon>Dikarya</taxon>
        <taxon>Basidiomycota</taxon>
        <taxon>Ustilaginomycotina</taxon>
        <taxon>Exobasidiomycetes</taxon>
        <taxon>Microstromatales</taxon>
        <taxon>Microstromatales incertae sedis</taxon>
        <taxon>Jaminaea</taxon>
    </lineage>
</organism>
<dbReference type="Proteomes" id="UP000245884">
    <property type="component" value="Unassembled WGS sequence"/>
</dbReference>
<feature type="region of interest" description="Disordered" evidence="1">
    <location>
        <begin position="41"/>
        <end position="90"/>
    </location>
</feature>
<evidence type="ECO:0000313" key="3">
    <source>
        <dbReference type="Proteomes" id="UP000245884"/>
    </source>
</evidence>
<reference evidence="2 3" key="1">
    <citation type="journal article" date="2018" name="Mol. Biol. Evol.">
        <title>Broad Genomic Sampling Reveals a Smut Pathogenic Ancestry of the Fungal Clade Ustilaginomycotina.</title>
        <authorList>
            <person name="Kijpornyongpan T."/>
            <person name="Mondo S.J."/>
            <person name="Barry K."/>
            <person name="Sandor L."/>
            <person name="Lee J."/>
            <person name="Lipzen A."/>
            <person name="Pangilinan J."/>
            <person name="LaButti K."/>
            <person name="Hainaut M."/>
            <person name="Henrissat B."/>
            <person name="Grigoriev I.V."/>
            <person name="Spatafora J.W."/>
            <person name="Aime M.C."/>
        </authorList>
    </citation>
    <scope>NUCLEOTIDE SEQUENCE [LARGE SCALE GENOMIC DNA]</scope>
    <source>
        <strain evidence="2 3">MCA 5214</strain>
    </source>
</reference>